<evidence type="ECO:0000256" key="1">
    <source>
        <dbReference type="SAM" id="MobiDB-lite"/>
    </source>
</evidence>
<keyword evidence="2" id="KW-1133">Transmembrane helix</keyword>
<feature type="region of interest" description="Disordered" evidence="1">
    <location>
        <begin position="713"/>
        <end position="739"/>
    </location>
</feature>
<keyword evidence="3" id="KW-1185">Reference proteome</keyword>
<evidence type="ECO:0000313" key="3">
    <source>
        <dbReference type="Proteomes" id="UP000829291"/>
    </source>
</evidence>
<feature type="region of interest" description="Disordered" evidence="1">
    <location>
        <begin position="126"/>
        <end position="227"/>
    </location>
</feature>
<feature type="region of interest" description="Disordered" evidence="1">
    <location>
        <begin position="568"/>
        <end position="596"/>
    </location>
</feature>
<feature type="region of interest" description="Disordered" evidence="1">
    <location>
        <begin position="52"/>
        <end position="104"/>
    </location>
</feature>
<feature type="transmembrane region" description="Helical" evidence="2">
    <location>
        <begin position="982"/>
        <end position="1004"/>
    </location>
</feature>
<feature type="compositionally biased region" description="Basic residues" evidence="1">
    <location>
        <begin position="141"/>
        <end position="150"/>
    </location>
</feature>
<feature type="region of interest" description="Disordered" evidence="1">
    <location>
        <begin position="334"/>
        <end position="362"/>
    </location>
</feature>
<name>A0ABM3GJJ4_NEOLC</name>
<feature type="compositionally biased region" description="Polar residues" evidence="1">
    <location>
        <begin position="254"/>
        <end position="263"/>
    </location>
</feature>
<dbReference type="Proteomes" id="UP000829291">
    <property type="component" value="Chromosome 1"/>
</dbReference>
<feature type="compositionally biased region" description="Polar residues" evidence="1">
    <location>
        <begin position="203"/>
        <end position="215"/>
    </location>
</feature>
<feature type="compositionally biased region" description="Basic and acidic residues" evidence="1">
    <location>
        <begin position="633"/>
        <end position="651"/>
    </location>
</feature>
<reference evidence="4" key="1">
    <citation type="submission" date="2025-08" db="UniProtKB">
        <authorList>
            <consortium name="RefSeq"/>
        </authorList>
    </citation>
    <scope>IDENTIFICATION</scope>
    <source>
        <tissue evidence="4">Thorax and Abdomen</tissue>
    </source>
</reference>
<feature type="compositionally biased region" description="Basic and acidic residues" evidence="1">
    <location>
        <begin position="179"/>
        <end position="190"/>
    </location>
</feature>
<feature type="region of interest" description="Disordered" evidence="1">
    <location>
        <begin position="249"/>
        <end position="274"/>
    </location>
</feature>
<dbReference type="RefSeq" id="XP_046600447.1">
    <property type="nucleotide sequence ID" value="XM_046744491.1"/>
</dbReference>
<sequence length="1033" mass="114086">MSHRSESFSVAVRYRFSYHLTAKSHAEAGLRVVGKQFRTEWCNDWLSARRTSSMNDQPAHGKNYSQKSRENDTIALLNPDSDSKRRPADDYAEEENQDQVRPATPSVATFDLAANLTSLNGSVTLVSNAGKSGSPHDQSHSKRHSRRSKLYRREGKVKSRGSLAKKNAASPSLIPFGMERSDSLDQDPPRGRKRNSGLAKLLDSTSKTSNATSEPNPVAASRNDSIPSNFLSTGESKVLLDRLSDESSKLAKGSGSTENWLNFSSSSSSSAGSTINETASSIELMTFGFESAEEFRRSALINSSHVAPSSIAAIHSSFTTARLATLVSDRSADMSESTSARPSTVEMINRSQSMQRTAKRRDVDDNSFEFSVHSEDSRDVPLNIKELFTSARTPGDNTTKDHSVILTSIGSDSSSLENSYNTSLRISAVRNGSDTDTIAESTKNSSHDEPEFNVYSRSSVNDSLNRLTLLKVADTLKHIDCQKARRSYTHSNSTFSEISDDASPKLQIESVKVLRSSSKGKLHSLKLNDSEFEVAEDSSASPGRMSIDDKDGPLKLTMPLSIDTMAKAGTSGKSAEETVEVPRQSKKLATTFGDPSLTETVSKKRNVDHGPLREVLDVDQHLASRCNPGSSTERSENVQRVDSENRVDQQRTDAVTLSVSESSISNLEHCLMRSSSSAMPRDFINDPERRLEALVASIIPDNPEEREADATFTMNRNHDEDTQAGRLGYSSPEPRGPQSLHNSDVIVLETFEPVVSELVTPLEEVADVDGSPGFTGLEEHCNSSLFNVFIPSVNSREIVARSIQNLPNSLVLKINEPMVRIEMQNITTEDSLYIMEGFGLFKNSPEDVSELEEELDRRKGAPFDYAETEGYLVYSPPGDHAPGLKVIDEIEFKAELPAKPESLVADVLWNRNFGEMDDLSWLDDETGNAIWKSIQSKDAQQKSLLNPSEYPATLSDVKEVQSPVKSLLIREHITEKSTHHLYILPTIYVLIGMCVVIVGCSIWYSKKRVKRRSNLPKLKYFVQQRQETTEAIV</sequence>
<evidence type="ECO:0000256" key="2">
    <source>
        <dbReference type="SAM" id="Phobius"/>
    </source>
</evidence>
<keyword evidence="2" id="KW-0812">Transmembrane</keyword>
<organism evidence="3 4">
    <name type="scientific">Neodiprion lecontei</name>
    <name type="common">Redheaded pine sawfly</name>
    <dbReference type="NCBI Taxonomy" id="441921"/>
    <lineage>
        <taxon>Eukaryota</taxon>
        <taxon>Metazoa</taxon>
        <taxon>Ecdysozoa</taxon>
        <taxon>Arthropoda</taxon>
        <taxon>Hexapoda</taxon>
        <taxon>Insecta</taxon>
        <taxon>Pterygota</taxon>
        <taxon>Neoptera</taxon>
        <taxon>Endopterygota</taxon>
        <taxon>Hymenoptera</taxon>
        <taxon>Tenthredinoidea</taxon>
        <taxon>Diprionidae</taxon>
        <taxon>Diprioninae</taxon>
        <taxon>Neodiprion</taxon>
    </lineage>
</organism>
<feature type="region of interest" description="Disordered" evidence="1">
    <location>
        <begin position="624"/>
        <end position="655"/>
    </location>
</feature>
<evidence type="ECO:0000313" key="4">
    <source>
        <dbReference type="RefSeq" id="XP_046600447.1"/>
    </source>
</evidence>
<dbReference type="GeneID" id="107227354"/>
<gene>
    <name evidence="4" type="primary">LOC107227354</name>
</gene>
<protein>
    <submittedName>
        <fullName evidence="4">Platelet binding protein GspB-like isoform X2</fullName>
    </submittedName>
</protein>
<proteinExistence type="predicted"/>
<accession>A0ABM3GJJ4</accession>
<keyword evidence="2" id="KW-0472">Membrane</keyword>